<reference evidence="1 2" key="1">
    <citation type="journal article" date="2023" name="Elife">
        <title>Identification of key yeast species and microbe-microbe interactions impacting larval growth of Drosophila in the wild.</title>
        <authorList>
            <person name="Mure A."/>
            <person name="Sugiura Y."/>
            <person name="Maeda R."/>
            <person name="Honda K."/>
            <person name="Sakurai N."/>
            <person name="Takahashi Y."/>
            <person name="Watada M."/>
            <person name="Katoh T."/>
            <person name="Gotoh A."/>
            <person name="Gotoh Y."/>
            <person name="Taniguchi I."/>
            <person name="Nakamura K."/>
            <person name="Hayashi T."/>
            <person name="Katayama T."/>
            <person name="Uemura T."/>
            <person name="Hattori Y."/>
        </authorList>
    </citation>
    <scope>NUCLEOTIDE SEQUENCE [LARGE SCALE GENOMIC DNA]</scope>
    <source>
        <strain evidence="1 2">SC-9</strain>
    </source>
</reference>
<accession>A0AAV5QEK8</accession>
<organism evidence="1 2">
    <name type="scientific">Saccharomycopsis crataegensis</name>
    <dbReference type="NCBI Taxonomy" id="43959"/>
    <lineage>
        <taxon>Eukaryota</taxon>
        <taxon>Fungi</taxon>
        <taxon>Dikarya</taxon>
        <taxon>Ascomycota</taxon>
        <taxon>Saccharomycotina</taxon>
        <taxon>Saccharomycetes</taxon>
        <taxon>Saccharomycopsidaceae</taxon>
        <taxon>Saccharomycopsis</taxon>
    </lineage>
</organism>
<keyword evidence="2" id="KW-1185">Reference proteome</keyword>
<evidence type="ECO:0000313" key="2">
    <source>
        <dbReference type="Proteomes" id="UP001360560"/>
    </source>
</evidence>
<dbReference type="EMBL" id="BTFZ01000001">
    <property type="protein sequence ID" value="GMM32774.1"/>
    <property type="molecule type" value="Genomic_DNA"/>
</dbReference>
<name>A0AAV5QEK8_9ASCO</name>
<protein>
    <submittedName>
        <fullName evidence="1">Uncharacterized protein</fullName>
    </submittedName>
</protein>
<dbReference type="GeneID" id="90070753"/>
<comment type="caution">
    <text evidence="1">The sequence shown here is derived from an EMBL/GenBank/DDBJ whole genome shotgun (WGS) entry which is preliminary data.</text>
</comment>
<sequence>MSQLPVDYEADTRHMVHDFEDEDEDDEEFNFKFNRDMDNEIVTNATETLKSVFNPEDDKDEETRDEESAGGFAFNLADSDIEDIEPVEEEIVLRASIVADVEEQETEVEPQIKLKALFFPHFDSPFLVAQTQLNKLISYNPMNNSNYESIVNWKKDFNDNRVELMKGFKRRKRDVIRHNTKR</sequence>
<dbReference type="RefSeq" id="XP_064849774.1">
    <property type="nucleotide sequence ID" value="XM_064993702.1"/>
</dbReference>
<gene>
    <name evidence="1" type="ORF">DASC09_000990</name>
</gene>
<proteinExistence type="predicted"/>
<evidence type="ECO:0000313" key="1">
    <source>
        <dbReference type="EMBL" id="GMM32774.1"/>
    </source>
</evidence>
<dbReference type="AlphaFoldDB" id="A0AAV5QEK8"/>
<dbReference type="Proteomes" id="UP001360560">
    <property type="component" value="Unassembled WGS sequence"/>
</dbReference>